<evidence type="ECO:0000256" key="1">
    <source>
        <dbReference type="SAM" id="SignalP"/>
    </source>
</evidence>
<gene>
    <name evidence="2" type="ORF">HLV39_09125</name>
</gene>
<evidence type="ECO:0000313" key="3">
    <source>
        <dbReference type="Proteomes" id="UP000536442"/>
    </source>
</evidence>
<name>A0A851HSE4_9GAMM</name>
<protein>
    <submittedName>
        <fullName evidence="2">5'-methylthioadenosine phosphorylase</fullName>
    </submittedName>
</protein>
<evidence type="ECO:0000313" key="2">
    <source>
        <dbReference type="EMBL" id="NWN91650.1"/>
    </source>
</evidence>
<organism evidence="2 3">
    <name type="scientific">Marinobacter adhaerens</name>
    <dbReference type="NCBI Taxonomy" id="1033846"/>
    <lineage>
        <taxon>Bacteria</taxon>
        <taxon>Pseudomonadati</taxon>
        <taxon>Pseudomonadota</taxon>
        <taxon>Gammaproteobacteria</taxon>
        <taxon>Pseudomonadales</taxon>
        <taxon>Marinobacteraceae</taxon>
        <taxon>Marinobacter</taxon>
    </lineage>
</organism>
<dbReference type="EMBL" id="JABEVQ010000004">
    <property type="protein sequence ID" value="NWN91650.1"/>
    <property type="molecule type" value="Genomic_DNA"/>
</dbReference>
<sequence length="241" mass="27255">MQTDSNRLCRLLAHTLLAVLLATTSVAAYAQQGSDNLYRAEFVILERIIEPDAVNERMVNHQVEPPVNTRKTLYSVAGDGSTHSSLKLSGRNQLYLGNAANRLENSGKYRVLMATGWYQSFPQNYRGQPLRVEIGDWLSRAGQREIEGHIKIDRKRYLHVNVHLNHWQEGKVATSAITASGESDATSESSVAEAAQQTLEPEVPLELLTWIRETRRMRSEEIHFLDSPTIGVLIFFRKVNR</sequence>
<proteinExistence type="predicted"/>
<accession>A0A851HSE4</accession>
<feature type="chain" id="PRO_5032697806" evidence="1">
    <location>
        <begin position="31"/>
        <end position="241"/>
    </location>
</feature>
<comment type="caution">
    <text evidence="2">The sequence shown here is derived from an EMBL/GenBank/DDBJ whole genome shotgun (WGS) entry which is preliminary data.</text>
</comment>
<keyword evidence="1" id="KW-0732">Signal</keyword>
<dbReference type="Pfam" id="PF10972">
    <property type="entry name" value="CsiV"/>
    <property type="match status" value="1"/>
</dbReference>
<dbReference type="InterPro" id="IPR021241">
    <property type="entry name" value="CsiV"/>
</dbReference>
<dbReference type="AlphaFoldDB" id="A0A851HSE4"/>
<feature type="signal peptide" evidence="1">
    <location>
        <begin position="1"/>
        <end position="30"/>
    </location>
</feature>
<reference evidence="2 3" key="1">
    <citation type="submission" date="2020-03" db="EMBL/GenBank/DDBJ databases">
        <title>Metagenomic, metatranscriptomic, and metabolomic analyses revealed the key microbes and metabolic features during the fermentation of ganjang, Korean traditional soy sauce.</title>
        <authorList>
            <person name="Chun B.H."/>
            <person name="Jeon C.O."/>
        </authorList>
    </citation>
    <scope>NUCLEOTIDE SEQUENCE [LARGE SCALE GENOMIC DNA]</scope>
    <source>
        <strain evidence="2 3">KG14</strain>
    </source>
</reference>
<keyword evidence="3" id="KW-1185">Reference proteome</keyword>
<dbReference type="Proteomes" id="UP000536442">
    <property type="component" value="Unassembled WGS sequence"/>
</dbReference>